<comment type="caution">
    <text evidence="3">The sequence shown here is derived from an EMBL/GenBank/DDBJ whole genome shotgun (WGS) entry which is preliminary data.</text>
</comment>
<dbReference type="EMBL" id="BGZK01000286">
    <property type="protein sequence ID" value="GBP34283.1"/>
    <property type="molecule type" value="Genomic_DNA"/>
</dbReference>
<sequence length="442" mass="50256">MMGVGTDDKRKWPAGRGVHGNSDGTGGPFGTPFTAKGLRTSFLSAMTIQQQYGPNPIQRYNEAPKRNRSARHEPVCMPISLTLSLALSLSLLGGLTVLEWKGRVPFTFMSVSLALRRANHARVEGRVPLTRSHCERITVKSACKSSTIQIHEEFISSRSYLFMSGFRLQKYVIHIYQLGVVLEDVRHLHLSIPEKSRSSVATEAFPKIWASTTHASGSPLISLPHFVWLSYDWRGKGGRGDKFPYWEIGSSRLDCGDEVRHSSRLVLQRGETRTGEFYLGTLNVCGGMDDKIEDVFELMKDRRLDILCVNETKRKGVYTPDMTKPLAEWEEFRADIRDILVKCDKNERILKKLPDMIESLVRNAKEQWRYSGKPALPALQQMLESHWVPNDWCKAVIVTLYNKKGSRQICTNYRPISLLRVIGKLYSKIIIERVVNETENKT</sequence>
<gene>
    <name evidence="3" type="ORF">EVAR_13422_1</name>
</gene>
<reference evidence="3 4" key="1">
    <citation type="journal article" date="2019" name="Commun. Biol.">
        <title>The bagworm genome reveals a unique fibroin gene that provides high tensile strength.</title>
        <authorList>
            <person name="Kono N."/>
            <person name="Nakamura H."/>
            <person name="Ohtoshi R."/>
            <person name="Tomita M."/>
            <person name="Numata K."/>
            <person name="Arakawa K."/>
        </authorList>
    </citation>
    <scope>NUCLEOTIDE SEQUENCE [LARGE SCALE GENOMIC DNA]</scope>
</reference>
<feature type="compositionally biased region" description="Basic and acidic residues" evidence="1">
    <location>
        <begin position="1"/>
        <end position="11"/>
    </location>
</feature>
<protein>
    <submittedName>
        <fullName evidence="3">Uncharacterized protein</fullName>
    </submittedName>
</protein>
<keyword evidence="2" id="KW-1133">Transmembrane helix</keyword>
<keyword evidence="4" id="KW-1185">Reference proteome</keyword>
<evidence type="ECO:0000256" key="2">
    <source>
        <dbReference type="SAM" id="Phobius"/>
    </source>
</evidence>
<dbReference type="AlphaFoldDB" id="A0A4C1V658"/>
<name>A0A4C1V658_EUMVA</name>
<keyword evidence="2" id="KW-0812">Transmembrane</keyword>
<keyword evidence="2" id="KW-0472">Membrane</keyword>
<organism evidence="3 4">
    <name type="scientific">Eumeta variegata</name>
    <name type="common">Bagworm moth</name>
    <name type="synonym">Eumeta japonica</name>
    <dbReference type="NCBI Taxonomy" id="151549"/>
    <lineage>
        <taxon>Eukaryota</taxon>
        <taxon>Metazoa</taxon>
        <taxon>Ecdysozoa</taxon>
        <taxon>Arthropoda</taxon>
        <taxon>Hexapoda</taxon>
        <taxon>Insecta</taxon>
        <taxon>Pterygota</taxon>
        <taxon>Neoptera</taxon>
        <taxon>Endopterygota</taxon>
        <taxon>Lepidoptera</taxon>
        <taxon>Glossata</taxon>
        <taxon>Ditrysia</taxon>
        <taxon>Tineoidea</taxon>
        <taxon>Psychidae</taxon>
        <taxon>Oiketicinae</taxon>
        <taxon>Eumeta</taxon>
    </lineage>
</organism>
<feature type="region of interest" description="Disordered" evidence="1">
    <location>
        <begin position="1"/>
        <end position="30"/>
    </location>
</feature>
<dbReference type="OrthoDB" id="8041421at2759"/>
<evidence type="ECO:0000256" key="1">
    <source>
        <dbReference type="SAM" id="MobiDB-lite"/>
    </source>
</evidence>
<evidence type="ECO:0000313" key="3">
    <source>
        <dbReference type="EMBL" id="GBP34283.1"/>
    </source>
</evidence>
<dbReference type="Proteomes" id="UP000299102">
    <property type="component" value="Unassembled WGS sequence"/>
</dbReference>
<proteinExistence type="predicted"/>
<evidence type="ECO:0000313" key="4">
    <source>
        <dbReference type="Proteomes" id="UP000299102"/>
    </source>
</evidence>
<accession>A0A4C1V658</accession>
<feature type="transmembrane region" description="Helical" evidence="2">
    <location>
        <begin position="75"/>
        <end position="98"/>
    </location>
</feature>